<feature type="region of interest" description="Disordered" evidence="1">
    <location>
        <begin position="68"/>
        <end position="107"/>
    </location>
</feature>
<evidence type="ECO:0000313" key="3">
    <source>
        <dbReference type="Proteomes" id="UP000186922"/>
    </source>
</evidence>
<evidence type="ECO:0000256" key="1">
    <source>
        <dbReference type="SAM" id="MobiDB-lite"/>
    </source>
</evidence>
<feature type="compositionally biased region" description="Basic residues" evidence="1">
    <location>
        <begin position="83"/>
        <end position="98"/>
    </location>
</feature>
<organism evidence="2 3">
    <name type="scientific">Ramazzottius varieornatus</name>
    <name type="common">Water bear</name>
    <name type="synonym">Tardigrade</name>
    <dbReference type="NCBI Taxonomy" id="947166"/>
    <lineage>
        <taxon>Eukaryota</taxon>
        <taxon>Metazoa</taxon>
        <taxon>Ecdysozoa</taxon>
        <taxon>Tardigrada</taxon>
        <taxon>Eutardigrada</taxon>
        <taxon>Parachela</taxon>
        <taxon>Hypsibioidea</taxon>
        <taxon>Ramazzottiidae</taxon>
        <taxon>Ramazzottius</taxon>
    </lineage>
</organism>
<reference evidence="2 3" key="1">
    <citation type="journal article" date="2016" name="Nat. Commun.">
        <title>Extremotolerant tardigrade genome and improved radiotolerance of human cultured cells by tardigrade-unique protein.</title>
        <authorList>
            <person name="Hashimoto T."/>
            <person name="Horikawa D.D."/>
            <person name="Saito Y."/>
            <person name="Kuwahara H."/>
            <person name="Kozuka-Hata H."/>
            <person name="Shin-I T."/>
            <person name="Minakuchi Y."/>
            <person name="Ohishi K."/>
            <person name="Motoyama A."/>
            <person name="Aizu T."/>
            <person name="Enomoto A."/>
            <person name="Kondo K."/>
            <person name="Tanaka S."/>
            <person name="Hara Y."/>
            <person name="Koshikawa S."/>
            <person name="Sagara H."/>
            <person name="Miura T."/>
            <person name="Yokobori S."/>
            <person name="Miyagawa K."/>
            <person name="Suzuki Y."/>
            <person name="Kubo T."/>
            <person name="Oyama M."/>
            <person name="Kohara Y."/>
            <person name="Fujiyama A."/>
            <person name="Arakawa K."/>
            <person name="Katayama T."/>
            <person name="Toyoda A."/>
            <person name="Kunieda T."/>
        </authorList>
    </citation>
    <scope>NUCLEOTIDE SEQUENCE [LARGE SCALE GENOMIC DNA]</scope>
    <source>
        <strain evidence="2 3">YOKOZUNA-1</strain>
    </source>
</reference>
<feature type="compositionally biased region" description="Acidic residues" evidence="1">
    <location>
        <begin position="143"/>
        <end position="156"/>
    </location>
</feature>
<accession>A0A1D1VKM1</accession>
<protein>
    <submittedName>
        <fullName evidence="2">Uncharacterized protein</fullName>
    </submittedName>
</protein>
<gene>
    <name evidence="2" type="primary">RvY_12179-1</name>
    <name evidence="2" type="synonym">RvY_12179.1</name>
    <name evidence="2" type="ORF">RvY_12179</name>
</gene>
<feature type="compositionally biased region" description="Low complexity" evidence="1">
    <location>
        <begin position="214"/>
        <end position="241"/>
    </location>
</feature>
<dbReference type="Proteomes" id="UP000186922">
    <property type="component" value="Unassembled WGS sequence"/>
</dbReference>
<keyword evidence="3" id="KW-1185">Reference proteome</keyword>
<feature type="region of interest" description="Disordered" evidence="1">
    <location>
        <begin position="122"/>
        <end position="257"/>
    </location>
</feature>
<proteinExistence type="predicted"/>
<dbReference type="AlphaFoldDB" id="A0A1D1VKM1"/>
<name>A0A1D1VKM1_RAMVA</name>
<sequence length="257" mass="28418">MGNAAGKMLRPLILYKGKMHIGSHFRDTPDACYVGTNSSGVMDTDVLTEFLEKEFLTSTTRQDYQLPVENQKDNDRRVGGLSRRFKNLVRSAPQKKRREKDSRLDVSNGRILTESTYISTKKAAIEKSKEKAEGLRNQKGNIEEVEESATDNEDESISSQGYPCQAPPKRQRKTAKQMAAEIASDVPALQSNIESSLEVPEGYPSKTKAKRATARAQNTPAPRKKPSAPASKTKAKMLPLPKAKPRVSAVKSKAKKT</sequence>
<dbReference type="OrthoDB" id="4327074at2759"/>
<dbReference type="EMBL" id="BDGG01000007">
    <property type="protein sequence ID" value="GAV01471.1"/>
    <property type="molecule type" value="Genomic_DNA"/>
</dbReference>
<feature type="compositionally biased region" description="Basic and acidic residues" evidence="1">
    <location>
        <begin position="123"/>
        <end position="136"/>
    </location>
</feature>
<comment type="caution">
    <text evidence="2">The sequence shown here is derived from an EMBL/GenBank/DDBJ whole genome shotgun (WGS) entry which is preliminary data.</text>
</comment>
<evidence type="ECO:0000313" key="2">
    <source>
        <dbReference type="EMBL" id="GAV01471.1"/>
    </source>
</evidence>